<accession>A0ACB8DPC7</accession>
<evidence type="ECO:0000313" key="1">
    <source>
        <dbReference type="EMBL" id="KAH7974298.1"/>
    </source>
</evidence>
<sequence length="174" mass="20094">MVDDSDTDVYLVSIVSRSEVDSNDAELSSSSCDDNIYEANIANALQWVQLDVDNPDSKPPRFPFLAIPGKNFNLILPDDRLEYMQQFLDEVITPVVNEKSLKTAEKLKCSSPSEHSRFKKWVQVTKEEMCMFLALLLLQGIVHKPQQQWYWSKNKLLTRIFGEVMPCNWFLLMT</sequence>
<dbReference type="EMBL" id="CM023479">
    <property type="protein sequence ID" value="KAH7974298.1"/>
    <property type="molecule type" value="Genomic_DNA"/>
</dbReference>
<evidence type="ECO:0000313" key="2">
    <source>
        <dbReference type="Proteomes" id="UP000821865"/>
    </source>
</evidence>
<protein>
    <submittedName>
        <fullName evidence="1">Uncharacterized protein</fullName>
    </submittedName>
</protein>
<reference evidence="1" key="1">
    <citation type="submission" date="2020-05" db="EMBL/GenBank/DDBJ databases">
        <title>Large-scale comparative analyses of tick genomes elucidate their genetic diversity and vector capacities.</title>
        <authorList>
            <person name="Jia N."/>
            <person name="Wang J."/>
            <person name="Shi W."/>
            <person name="Du L."/>
            <person name="Sun Y."/>
            <person name="Zhan W."/>
            <person name="Jiang J."/>
            <person name="Wang Q."/>
            <person name="Zhang B."/>
            <person name="Ji P."/>
            <person name="Sakyi L.B."/>
            <person name="Cui X."/>
            <person name="Yuan T."/>
            <person name="Jiang B."/>
            <person name="Yang W."/>
            <person name="Lam T.T.-Y."/>
            <person name="Chang Q."/>
            <person name="Ding S."/>
            <person name="Wang X."/>
            <person name="Zhu J."/>
            <person name="Ruan X."/>
            <person name="Zhao L."/>
            <person name="Wei J."/>
            <person name="Que T."/>
            <person name="Du C."/>
            <person name="Cheng J."/>
            <person name="Dai P."/>
            <person name="Han X."/>
            <person name="Huang E."/>
            <person name="Gao Y."/>
            <person name="Liu J."/>
            <person name="Shao H."/>
            <person name="Ye R."/>
            <person name="Li L."/>
            <person name="Wei W."/>
            <person name="Wang X."/>
            <person name="Wang C."/>
            <person name="Yang T."/>
            <person name="Huo Q."/>
            <person name="Li W."/>
            <person name="Guo W."/>
            <person name="Chen H."/>
            <person name="Zhou L."/>
            <person name="Ni X."/>
            <person name="Tian J."/>
            <person name="Zhou Y."/>
            <person name="Sheng Y."/>
            <person name="Liu T."/>
            <person name="Pan Y."/>
            <person name="Xia L."/>
            <person name="Li J."/>
            <person name="Zhao F."/>
            <person name="Cao W."/>
        </authorList>
    </citation>
    <scope>NUCLEOTIDE SEQUENCE</scope>
    <source>
        <strain evidence="1">Dsil-2018</strain>
    </source>
</reference>
<proteinExistence type="predicted"/>
<name>A0ACB8DPC7_DERSI</name>
<comment type="caution">
    <text evidence="1">The sequence shown here is derived from an EMBL/GenBank/DDBJ whole genome shotgun (WGS) entry which is preliminary data.</text>
</comment>
<keyword evidence="2" id="KW-1185">Reference proteome</keyword>
<dbReference type="Proteomes" id="UP000821865">
    <property type="component" value="Chromosome 10"/>
</dbReference>
<organism evidence="1 2">
    <name type="scientific">Dermacentor silvarum</name>
    <name type="common">Tick</name>
    <dbReference type="NCBI Taxonomy" id="543639"/>
    <lineage>
        <taxon>Eukaryota</taxon>
        <taxon>Metazoa</taxon>
        <taxon>Ecdysozoa</taxon>
        <taxon>Arthropoda</taxon>
        <taxon>Chelicerata</taxon>
        <taxon>Arachnida</taxon>
        <taxon>Acari</taxon>
        <taxon>Parasitiformes</taxon>
        <taxon>Ixodida</taxon>
        <taxon>Ixodoidea</taxon>
        <taxon>Ixodidae</taxon>
        <taxon>Rhipicephalinae</taxon>
        <taxon>Dermacentor</taxon>
    </lineage>
</organism>
<gene>
    <name evidence="1" type="ORF">HPB49_013827</name>
</gene>